<dbReference type="InterPro" id="IPR011009">
    <property type="entry name" value="Kinase-like_dom_sf"/>
</dbReference>
<dbReference type="RefSeq" id="WP_067712418.1">
    <property type="nucleotide sequence ID" value="NZ_LPVJ01000009.1"/>
</dbReference>
<gene>
    <name evidence="1" type="ORF">ATW55_07830</name>
</gene>
<dbReference type="Gene3D" id="3.30.200.20">
    <property type="entry name" value="Phosphorylase Kinase, domain 1"/>
    <property type="match status" value="1"/>
</dbReference>
<organism evidence="1 2">
    <name type="scientific">Ferroacidibacillus organovorans</name>
    <dbReference type="NCBI Taxonomy" id="1765683"/>
    <lineage>
        <taxon>Bacteria</taxon>
        <taxon>Bacillati</taxon>
        <taxon>Bacillota</taxon>
        <taxon>Bacilli</taxon>
        <taxon>Bacillales</taxon>
        <taxon>Alicyclobacillaceae</taxon>
        <taxon>Ferroacidibacillus</taxon>
    </lineage>
</organism>
<dbReference type="EMBL" id="LPVJ01000009">
    <property type="protein sequence ID" value="KUO96723.1"/>
    <property type="molecule type" value="Genomic_DNA"/>
</dbReference>
<sequence length="328" mass="37255">MKNVVHAVEKHYGLHVYDLKWISKERCRLATDHGRKWLRIEEQHSALRRSLILDQVARHRYRKTPRFIRTKYGEPLAEVQGVFLSLCDDVECRLLRINMEDVQSLAMDLAKFHLALEGVSIQPTVQCESAYSDMSMKREALYELHQHAIRGGDTFLETFSHIGPMLLKRADRALLTASEGGMPKRFSVNAQQLRLGCDPFYGFGRDIYQQVSLIEADSILPGDPEEDVASALRTIYGSSVHEMAQNVSAIAADFLAVYDEVVGGNREQRRARIVGLALFPHEYAEIAQDYLKARADHSPRSSGEVEVWVARLAHLMRGTAVSREENHL</sequence>
<reference evidence="1 2" key="1">
    <citation type="submission" date="2015-12" db="EMBL/GenBank/DDBJ databases">
        <title>Draft genome sequence of Acidibacillus ferrooxidans ITV001, isolated from a chalcopyrite acid mine drainage site in Brazil.</title>
        <authorList>
            <person name="Dall'Agnol H."/>
            <person name="Nancucheo I."/>
            <person name="Johnson B."/>
            <person name="Oliveira R."/>
            <person name="Leite L."/>
            <person name="Pylro V."/>
            <person name="Nunes G.L."/>
            <person name="Tzotzos G."/>
            <person name="Fernandes G.R."/>
            <person name="Dutra J."/>
            <person name="Orellana S.C."/>
            <person name="Oliveira G."/>
        </authorList>
    </citation>
    <scope>NUCLEOTIDE SEQUENCE [LARGE SCALE GENOMIC DNA]</scope>
    <source>
        <strain evidence="2">ITV01</strain>
    </source>
</reference>
<dbReference type="Proteomes" id="UP000053557">
    <property type="component" value="Unassembled WGS sequence"/>
</dbReference>
<name>A0A117SYC1_9BACL</name>
<comment type="caution">
    <text evidence="1">The sequence shown here is derived from an EMBL/GenBank/DDBJ whole genome shotgun (WGS) entry which is preliminary data.</text>
</comment>
<accession>A0A117SYC1</accession>
<evidence type="ECO:0000313" key="1">
    <source>
        <dbReference type="EMBL" id="KUO96723.1"/>
    </source>
</evidence>
<protein>
    <submittedName>
        <fullName evidence="1">Uncharacterized protein</fullName>
    </submittedName>
</protein>
<dbReference type="OrthoDB" id="2379966at2"/>
<keyword evidence="2" id="KW-1185">Reference proteome</keyword>
<proteinExistence type="predicted"/>
<dbReference type="AlphaFoldDB" id="A0A117SYC1"/>
<evidence type="ECO:0000313" key="2">
    <source>
        <dbReference type="Proteomes" id="UP000053557"/>
    </source>
</evidence>
<dbReference type="SUPFAM" id="SSF56112">
    <property type="entry name" value="Protein kinase-like (PK-like)"/>
    <property type="match status" value="1"/>
</dbReference>